<accession>A0A225DH93</accession>
<proteinExistence type="predicted"/>
<dbReference type="RefSeq" id="WP_088258892.1">
    <property type="nucleotide sequence ID" value="NZ_NIDE01000017.1"/>
</dbReference>
<feature type="compositionally biased region" description="Low complexity" evidence="1">
    <location>
        <begin position="34"/>
        <end position="44"/>
    </location>
</feature>
<feature type="compositionally biased region" description="Pro residues" evidence="1">
    <location>
        <begin position="45"/>
        <end position="55"/>
    </location>
</feature>
<sequence length="62" mass="6396">MTGVLRAQLTTLAATLADLKERVRVAVAGELARAVSGAVSRSSRPSPPAAPPRRYPSPSGAR</sequence>
<evidence type="ECO:0000256" key="1">
    <source>
        <dbReference type="SAM" id="MobiDB-lite"/>
    </source>
</evidence>
<name>A0A225DH93_9BACT</name>
<protein>
    <submittedName>
        <fullName evidence="2">Uncharacterized protein</fullName>
    </submittedName>
</protein>
<evidence type="ECO:0000313" key="3">
    <source>
        <dbReference type="Proteomes" id="UP000214646"/>
    </source>
</evidence>
<dbReference type="Proteomes" id="UP000214646">
    <property type="component" value="Unassembled WGS sequence"/>
</dbReference>
<evidence type="ECO:0000313" key="2">
    <source>
        <dbReference type="EMBL" id="OWK35765.1"/>
    </source>
</evidence>
<dbReference type="AlphaFoldDB" id="A0A225DH93"/>
<dbReference type="EMBL" id="NIDE01000017">
    <property type="protein sequence ID" value="OWK35765.1"/>
    <property type="molecule type" value="Genomic_DNA"/>
</dbReference>
<reference evidence="3" key="1">
    <citation type="submission" date="2017-06" db="EMBL/GenBank/DDBJ databases">
        <title>Genome analysis of Fimbriiglobus ruber SP5, the first member of the order Planctomycetales with confirmed chitinolytic capability.</title>
        <authorList>
            <person name="Ravin N.V."/>
            <person name="Rakitin A.L."/>
            <person name="Ivanova A.A."/>
            <person name="Beletsky A.V."/>
            <person name="Kulichevskaya I.S."/>
            <person name="Mardanov A.V."/>
            <person name="Dedysh S.N."/>
        </authorList>
    </citation>
    <scope>NUCLEOTIDE SEQUENCE [LARGE SCALE GENOMIC DNA]</scope>
    <source>
        <strain evidence="3">SP5</strain>
    </source>
</reference>
<gene>
    <name evidence="2" type="ORF">FRUB_08328</name>
</gene>
<comment type="caution">
    <text evidence="2">The sequence shown here is derived from an EMBL/GenBank/DDBJ whole genome shotgun (WGS) entry which is preliminary data.</text>
</comment>
<organism evidence="2 3">
    <name type="scientific">Fimbriiglobus ruber</name>
    <dbReference type="NCBI Taxonomy" id="1908690"/>
    <lineage>
        <taxon>Bacteria</taxon>
        <taxon>Pseudomonadati</taxon>
        <taxon>Planctomycetota</taxon>
        <taxon>Planctomycetia</taxon>
        <taxon>Gemmatales</taxon>
        <taxon>Gemmataceae</taxon>
        <taxon>Fimbriiglobus</taxon>
    </lineage>
</organism>
<feature type="region of interest" description="Disordered" evidence="1">
    <location>
        <begin position="34"/>
        <end position="62"/>
    </location>
</feature>
<keyword evidence="3" id="KW-1185">Reference proteome</keyword>